<comment type="caution">
    <text evidence="1">The sequence shown here is derived from an EMBL/GenBank/DDBJ whole genome shotgun (WGS) entry which is preliminary data.</text>
</comment>
<sequence length="93" mass="10622">MNTRQTLCSNPLSSLSRECKHTVNITRLCAKSRKDRNITQSSRGYYPAALLAHQPVFICDTPRLGAVRRRKKALFRRTTSRYCQVGLAERIPS</sequence>
<name>A0ABD0M8V1_9CAEN</name>
<evidence type="ECO:0000313" key="2">
    <source>
        <dbReference type="Proteomes" id="UP001519460"/>
    </source>
</evidence>
<dbReference type="AlphaFoldDB" id="A0ABD0M8V1"/>
<dbReference type="Proteomes" id="UP001519460">
    <property type="component" value="Unassembled WGS sequence"/>
</dbReference>
<dbReference type="EMBL" id="JACVVK020000003">
    <property type="protein sequence ID" value="KAK7507866.1"/>
    <property type="molecule type" value="Genomic_DNA"/>
</dbReference>
<organism evidence="1 2">
    <name type="scientific">Batillaria attramentaria</name>
    <dbReference type="NCBI Taxonomy" id="370345"/>
    <lineage>
        <taxon>Eukaryota</taxon>
        <taxon>Metazoa</taxon>
        <taxon>Spiralia</taxon>
        <taxon>Lophotrochozoa</taxon>
        <taxon>Mollusca</taxon>
        <taxon>Gastropoda</taxon>
        <taxon>Caenogastropoda</taxon>
        <taxon>Sorbeoconcha</taxon>
        <taxon>Cerithioidea</taxon>
        <taxon>Batillariidae</taxon>
        <taxon>Batillaria</taxon>
    </lineage>
</organism>
<protein>
    <submittedName>
        <fullName evidence="1">Uncharacterized protein</fullName>
    </submittedName>
</protein>
<accession>A0ABD0M8V1</accession>
<proteinExistence type="predicted"/>
<evidence type="ECO:0000313" key="1">
    <source>
        <dbReference type="EMBL" id="KAK7507866.1"/>
    </source>
</evidence>
<gene>
    <name evidence="1" type="ORF">BaRGS_00000831</name>
</gene>
<reference evidence="1 2" key="1">
    <citation type="journal article" date="2023" name="Sci. Data">
        <title>Genome assembly of the Korean intertidal mud-creeper Batillaria attramentaria.</title>
        <authorList>
            <person name="Patra A.K."/>
            <person name="Ho P.T."/>
            <person name="Jun S."/>
            <person name="Lee S.J."/>
            <person name="Kim Y."/>
            <person name="Won Y.J."/>
        </authorList>
    </citation>
    <scope>NUCLEOTIDE SEQUENCE [LARGE SCALE GENOMIC DNA]</scope>
    <source>
        <strain evidence="1">Wonlab-2016</strain>
    </source>
</reference>
<keyword evidence="2" id="KW-1185">Reference proteome</keyword>